<feature type="non-terminal residue" evidence="2">
    <location>
        <position position="1"/>
    </location>
</feature>
<accession>A0A3P6U033</accession>
<dbReference type="EMBL" id="UYRX01001290">
    <property type="protein sequence ID" value="VDK89079.1"/>
    <property type="molecule type" value="Genomic_DNA"/>
</dbReference>
<protein>
    <recommendedName>
        <fullName evidence="1">Serine aminopeptidase S33 domain-containing protein</fullName>
    </recommendedName>
</protein>
<dbReference type="AlphaFoldDB" id="A0A3P6U033"/>
<dbReference type="InterPro" id="IPR029058">
    <property type="entry name" value="AB_hydrolase_fold"/>
</dbReference>
<dbReference type="STRING" id="42156.A0A3P6U033"/>
<dbReference type="GO" id="GO:0008474">
    <property type="term" value="F:palmitoyl-(protein) hydrolase activity"/>
    <property type="evidence" value="ECO:0007669"/>
    <property type="project" value="TreeGrafter"/>
</dbReference>
<reference evidence="2 3" key="1">
    <citation type="submission" date="2018-08" db="EMBL/GenBank/DDBJ databases">
        <authorList>
            <person name="Laetsch R D."/>
            <person name="Stevens L."/>
            <person name="Kumar S."/>
            <person name="Blaxter L. M."/>
        </authorList>
    </citation>
    <scope>NUCLEOTIDE SEQUENCE [LARGE SCALE GENOMIC DNA]</scope>
</reference>
<dbReference type="Proteomes" id="UP000277928">
    <property type="component" value="Unassembled WGS sequence"/>
</dbReference>
<dbReference type="GO" id="GO:0005886">
    <property type="term" value="C:plasma membrane"/>
    <property type="evidence" value="ECO:0007669"/>
    <property type="project" value="TreeGrafter"/>
</dbReference>
<dbReference type="InterPro" id="IPR022742">
    <property type="entry name" value="Hydrolase_4"/>
</dbReference>
<sequence length="376" mass="42446">RNKYKEPFKQSSLLHASDFSHNFKESDGRKGESRIVRHIGPTSSSSCQLPDHPELCDVVELEKFAGMLCYIFCCPPIPEMIVRKLAFHPLRRGKTYVVCGKDAHDNFVKTDNAKKASQFKSLKFEAQQLIEGLEISTENVEMSIIKTGRSSYLPILRIDCNLTDKCKDLVVLFSQPNSSDLGCYFQPYGLNFSYISELLKTDLYAYDYSGYGISTGNPSEKNIYADIEAAYKHISESQGPHIRIALLGYSIGTVSTVYMASKHPPNLCGVVLLAPLASGLRLYVKSDQTCCMDRFLSYDRATEVNVPVLTCHGCMDNVIPKSHSEMLAERFPRAVTPFYVEEANHLTIFSRLNPSVFFRIRYFLFNETDPLQSEVV</sequence>
<gene>
    <name evidence="2" type="ORF">NLS_LOCUS8970</name>
</gene>
<name>A0A3P6U033_LITSI</name>
<dbReference type="GO" id="GO:0010008">
    <property type="term" value="C:endosome membrane"/>
    <property type="evidence" value="ECO:0007669"/>
    <property type="project" value="TreeGrafter"/>
</dbReference>
<dbReference type="OMA" id="DLGCYFQ"/>
<proteinExistence type="predicted"/>
<dbReference type="OrthoDB" id="446723at2759"/>
<organism evidence="2 3">
    <name type="scientific">Litomosoides sigmodontis</name>
    <name type="common">Filarial nematode worm</name>
    <dbReference type="NCBI Taxonomy" id="42156"/>
    <lineage>
        <taxon>Eukaryota</taxon>
        <taxon>Metazoa</taxon>
        <taxon>Ecdysozoa</taxon>
        <taxon>Nematoda</taxon>
        <taxon>Chromadorea</taxon>
        <taxon>Rhabditida</taxon>
        <taxon>Spirurina</taxon>
        <taxon>Spiruromorpha</taxon>
        <taxon>Filarioidea</taxon>
        <taxon>Onchocercidae</taxon>
        <taxon>Litomosoides</taxon>
    </lineage>
</organism>
<evidence type="ECO:0000313" key="3">
    <source>
        <dbReference type="Proteomes" id="UP000277928"/>
    </source>
</evidence>
<dbReference type="Pfam" id="PF12146">
    <property type="entry name" value="Hydrolase_4"/>
    <property type="match status" value="1"/>
</dbReference>
<evidence type="ECO:0000313" key="2">
    <source>
        <dbReference type="EMBL" id="VDK89079.1"/>
    </source>
</evidence>
<dbReference type="PANTHER" id="PTHR12277:SF39">
    <property type="entry name" value="SERINE AMINOPEPTIDASE S33 DOMAIN-CONTAINING PROTEIN"/>
    <property type="match status" value="1"/>
</dbReference>
<keyword evidence="3" id="KW-1185">Reference proteome</keyword>
<feature type="domain" description="Serine aminopeptidase S33" evidence="1">
    <location>
        <begin position="202"/>
        <end position="277"/>
    </location>
</feature>
<dbReference type="PANTHER" id="PTHR12277">
    <property type="entry name" value="ALPHA/BETA HYDROLASE DOMAIN-CONTAINING PROTEIN"/>
    <property type="match status" value="1"/>
</dbReference>
<dbReference type="SUPFAM" id="SSF53474">
    <property type="entry name" value="alpha/beta-Hydrolases"/>
    <property type="match status" value="1"/>
</dbReference>
<evidence type="ECO:0000259" key="1">
    <source>
        <dbReference type="Pfam" id="PF12146"/>
    </source>
</evidence>
<dbReference type="Gene3D" id="3.40.50.1820">
    <property type="entry name" value="alpha/beta hydrolase"/>
    <property type="match status" value="1"/>
</dbReference>